<organism evidence="2 3">
    <name type="scientific">Mycena venus</name>
    <dbReference type="NCBI Taxonomy" id="2733690"/>
    <lineage>
        <taxon>Eukaryota</taxon>
        <taxon>Fungi</taxon>
        <taxon>Dikarya</taxon>
        <taxon>Basidiomycota</taxon>
        <taxon>Agaricomycotina</taxon>
        <taxon>Agaricomycetes</taxon>
        <taxon>Agaricomycetidae</taxon>
        <taxon>Agaricales</taxon>
        <taxon>Marasmiineae</taxon>
        <taxon>Mycenaceae</taxon>
        <taxon>Mycena</taxon>
    </lineage>
</organism>
<dbReference type="PANTHER" id="PTHR46579:SF2">
    <property type="entry name" value="C2H2-TYPE DOMAIN-CONTAINING PROTEIN"/>
    <property type="match status" value="1"/>
</dbReference>
<name>A0A8H7CLV2_9AGAR</name>
<keyword evidence="3" id="KW-1185">Reference proteome</keyword>
<dbReference type="Pfam" id="PF02992">
    <property type="entry name" value="Transposase_21"/>
    <property type="match status" value="1"/>
</dbReference>
<dbReference type="Proteomes" id="UP000620124">
    <property type="component" value="Unassembled WGS sequence"/>
</dbReference>
<evidence type="ECO:0008006" key="4">
    <source>
        <dbReference type="Google" id="ProtNLM"/>
    </source>
</evidence>
<gene>
    <name evidence="2" type="ORF">MVEN_01840200</name>
</gene>
<feature type="region of interest" description="Disordered" evidence="1">
    <location>
        <begin position="89"/>
        <end position="155"/>
    </location>
</feature>
<dbReference type="EMBL" id="JACAZI010000017">
    <property type="protein sequence ID" value="KAF7342504.1"/>
    <property type="molecule type" value="Genomic_DNA"/>
</dbReference>
<reference evidence="2" key="1">
    <citation type="submission" date="2020-05" db="EMBL/GenBank/DDBJ databases">
        <title>Mycena genomes resolve the evolution of fungal bioluminescence.</title>
        <authorList>
            <person name="Tsai I.J."/>
        </authorList>
    </citation>
    <scope>NUCLEOTIDE SEQUENCE</scope>
    <source>
        <strain evidence="2">CCC161011</strain>
    </source>
</reference>
<evidence type="ECO:0000313" key="2">
    <source>
        <dbReference type="EMBL" id="KAF7342504.1"/>
    </source>
</evidence>
<evidence type="ECO:0000256" key="1">
    <source>
        <dbReference type="SAM" id="MobiDB-lite"/>
    </source>
</evidence>
<dbReference type="OrthoDB" id="3248986at2759"/>
<sequence>MPSASETGPENVCRCIQCYRYRYVDPATQIPSPGRVFTAEDFKNHRRKLAQAHVCLCRECLTHQYVDPTSGVQCPGKLFSAEKYRDHQREAKRLQHASEMLSEASDRDASDGNMATFWSDGEPPPDSAGREGSGGEEPDASSNSQGSIGDMGRNSYSDDFSMDLRSHIERLAAWEEIVESLAGTDFVFIAETPSATEAGCVLDPNTPNPALSYQEFLSECSSFIKQGAQSPLRRHRLLAKICKKLWQPASEGFEALKAAKFRHRGRGKRHTCETQRFRNWEPVQFICILLAATMHIISQISIPRSASLSFMLRLALTGQLSVPRSAFLLSMLRLVLVAVFKTFAISDSRSDAILNGIPSDVRTATRRLDIDPETTTFACCPKCYALYDVPPDGQSPKTPKCTRVEFSGDRGCGRNLFHTKAGHYVPTRQYVYQDLKLWLKRLYSRPDIEEMLDRHIDVETEVVEMKDIWDGSVLRNFKGTDGKHFLDGNGEGRLVFGINQDGANPYGNRTAGKKVSIGPIYLVCLNLPPKVRYRMENIFIVGIIPGPKEPSGAEINHLLRPLVDDLKEAWEHGFFLVRTARQIFGRHVRCALVPIIADLPASRQLSGLGSFQSTDWCSECHLPIQERNNLDKLTWVARTWEEHSQRVADWRSCKSKAERDQQYDAHHVRFSELLRLPYWDPTKFITIDAMHAFYLGLFHRHVRTIWGMDVSINDGLDKSSQRSNYVPTAQDIQAVHIELQVNPEAKQSLAKIPTAVLVSMCRENNLRFSGTKRTLFLSLREHFNNFPLTVPIDPVSEPLAADPMPDTIPAPSPQRLAFETDTKAALQLRPHPFLVEMCVEVLEGSDNYSNRSTNILIKMLQEKRKDLGLVDRDTGRLVPKSVAPGMNALPKVPKRRTTVLLGPKILQEVRSDMERRSMPSNVGRAPTHPGEAAWGKFTADQWKTFCIYHLPFTLSRLWGPYKDSKDAEHRRKYEMLQNFLHLVSAVKSATLPTVTPATIRAYEKEILSYLSGLLTLYPGAQIESYQHLAMHFGDLLKRWGPTHSWRCFAFERYNGLLQKINTSKKFGEMEATMLKTFCRRQNLTALYSPSILPPIFREAATAFQQYFNYDNRGTWAADTGAGGSPATTTPTIYPVERPEAIPSRLLAPLNEWVSRYDPGADYDHSAHFANEAKSSQLKFVVRPPAAGDKKTDPYSSVLAIDGRVGFIRNIFLHTRRQGEKDTKEVFVVVACLQELSPDHAKLDHFRENSFASGRLVYNNTDRTAVYSLPNLALFSHANKTQVNSFQLQTSSCSSYSTRLGDSPLTGSL</sequence>
<accession>A0A8H7CLV2</accession>
<evidence type="ECO:0000313" key="3">
    <source>
        <dbReference type="Proteomes" id="UP000620124"/>
    </source>
</evidence>
<dbReference type="InterPro" id="IPR004242">
    <property type="entry name" value="Transposase_21"/>
</dbReference>
<comment type="caution">
    <text evidence="2">The sequence shown here is derived from an EMBL/GenBank/DDBJ whole genome shotgun (WGS) entry which is preliminary data.</text>
</comment>
<dbReference type="PANTHER" id="PTHR46579">
    <property type="entry name" value="F5/8 TYPE C DOMAIN-CONTAINING PROTEIN-RELATED"/>
    <property type="match status" value="1"/>
</dbReference>
<protein>
    <recommendedName>
        <fullName evidence="4">SAP domain-containing protein</fullName>
    </recommendedName>
</protein>
<proteinExistence type="predicted"/>